<dbReference type="AlphaFoldDB" id="Q1HA50"/>
<evidence type="ECO:0000313" key="2">
    <source>
        <dbReference type="EMBL" id="BAE94663.1"/>
    </source>
</evidence>
<keyword evidence="1" id="KW-0732">Signal</keyword>
<proteinExistence type="evidence at transcript level"/>
<protein>
    <submittedName>
        <fullName evidence="2">Egg protein</fullName>
    </submittedName>
</protein>
<name>Q1HA50_GALFS</name>
<gene>
    <name evidence="2" type="primary">GfEP-4</name>
</gene>
<feature type="signal peptide" evidence="1">
    <location>
        <begin position="1"/>
        <end position="19"/>
    </location>
</feature>
<reference evidence="2" key="1">
    <citation type="journal article" date="2007" name="Zool. Sci.">
        <title>Identification of a novel yolk protein in the hermatypic coral Galaxea fascicularis.</title>
        <authorList>
            <person name="Hayakawa H."/>
            <person name="Andoh T."/>
            <person name="Watanabe T."/>
        </authorList>
    </citation>
    <scope>NUCLEOTIDE SEQUENCE</scope>
    <source>
        <tissue evidence="2">Mixture of mesentery and mesenterial filament</tissue>
    </source>
</reference>
<organism evidence="2">
    <name type="scientific">Galaxea fascicularis</name>
    <name type="common">Galaxy coral</name>
    <name type="synonym">Madrepora fascicularis</name>
    <dbReference type="NCBI Taxonomy" id="46745"/>
    <lineage>
        <taxon>Eukaryota</taxon>
        <taxon>Metazoa</taxon>
        <taxon>Cnidaria</taxon>
        <taxon>Anthozoa</taxon>
        <taxon>Hexacorallia</taxon>
        <taxon>Scleractinia</taxon>
        <taxon>Faviina</taxon>
        <taxon>Euphylliidae</taxon>
        <taxon>Galaxea</taxon>
    </lineage>
</organism>
<feature type="chain" id="PRO_5004189763" evidence="1">
    <location>
        <begin position="20"/>
        <end position="272"/>
    </location>
</feature>
<dbReference type="EMBL" id="AB259859">
    <property type="protein sequence ID" value="BAE94663.1"/>
    <property type="molecule type" value="mRNA"/>
</dbReference>
<evidence type="ECO:0000256" key="1">
    <source>
        <dbReference type="SAM" id="SignalP"/>
    </source>
</evidence>
<sequence>MKTAFVFLGLLLMIVAAVANGSGCCDHAITMFEKKMETLVMELKSSCRTPPVASSCQELHKKDPSLHSGVYELVFGLQKLPVYCHIGNFGCGDGGWTPVMKIDGKKLTFVYDSGFWSNKTVFNSEGGMTGFDQKETMLPSYWSTPLSKICLGMMIHGKVNYVVINKSASSLHSLIADGVYRATSLGRDKWKSLIGSEASLQRNCNKEGFNPVPETWRKTRIGYVANQENNCDTCDSYVGFDSKGDMSCGNYASYDADNGDRRTTTMGYILVQ</sequence>
<accession>Q1HA50</accession>